<evidence type="ECO:0000256" key="2">
    <source>
        <dbReference type="ARBA" id="ARBA00023125"/>
    </source>
</evidence>
<keyword evidence="7" id="KW-1185">Reference proteome</keyword>
<dbReference type="Pfam" id="PF00440">
    <property type="entry name" value="TetR_N"/>
    <property type="match status" value="1"/>
</dbReference>
<evidence type="ECO:0000313" key="6">
    <source>
        <dbReference type="EMBL" id="RLQ89228.1"/>
    </source>
</evidence>
<dbReference type="SUPFAM" id="SSF48498">
    <property type="entry name" value="Tetracyclin repressor-like, C-terminal domain"/>
    <property type="match status" value="1"/>
</dbReference>
<dbReference type="Proteomes" id="UP000281094">
    <property type="component" value="Unassembled WGS sequence"/>
</dbReference>
<comment type="caution">
    <text evidence="6">The sequence shown here is derived from an EMBL/GenBank/DDBJ whole genome shotgun (WGS) entry which is preliminary data.</text>
</comment>
<keyword evidence="3" id="KW-0804">Transcription</keyword>
<keyword evidence="2 4" id="KW-0238">DNA-binding</keyword>
<gene>
    <name evidence="6" type="ORF">D8780_14235</name>
</gene>
<dbReference type="InterPro" id="IPR001647">
    <property type="entry name" value="HTH_TetR"/>
</dbReference>
<reference evidence="6 7" key="1">
    <citation type="submission" date="2018-10" db="EMBL/GenBank/DDBJ databases">
        <title>Notoacmeibacter sp. M2BS9Y-3-1, whole genome shotgun sequence.</title>
        <authorList>
            <person name="Tuo L."/>
        </authorList>
    </citation>
    <scope>NUCLEOTIDE SEQUENCE [LARGE SCALE GENOMIC DNA]</scope>
    <source>
        <strain evidence="6 7">M2BS9Y-3-1</strain>
    </source>
</reference>
<feature type="domain" description="HTH tetR-type" evidence="5">
    <location>
        <begin position="4"/>
        <end position="64"/>
    </location>
</feature>
<evidence type="ECO:0000313" key="7">
    <source>
        <dbReference type="Proteomes" id="UP000281094"/>
    </source>
</evidence>
<sequence length="203" mass="22399">MSMPTTRERILNAALALFKARGYHAAGVADILALAKAPKGSLYHHFPGGKPDLASAAVRSLTGRIVALFEEDVVGDLSPEEHLSLLCERCCQWLVETEFYEGVILSTLAMGLGEPESEVMETLLHSNREIVDRYAAYLESRGIESPYQLALTVLMTLEGAVIYARIRRDVAPFRACKATLAPLFEMARREGGEERHLVLNRIG</sequence>
<evidence type="ECO:0000256" key="1">
    <source>
        <dbReference type="ARBA" id="ARBA00023015"/>
    </source>
</evidence>
<dbReference type="InterPro" id="IPR009057">
    <property type="entry name" value="Homeodomain-like_sf"/>
</dbReference>
<dbReference type="InterPro" id="IPR054156">
    <property type="entry name" value="YxaF_TetR_C"/>
</dbReference>
<evidence type="ECO:0000259" key="5">
    <source>
        <dbReference type="PROSITE" id="PS50977"/>
    </source>
</evidence>
<dbReference type="AlphaFoldDB" id="A0A3L7JEL7"/>
<feature type="DNA-binding region" description="H-T-H motif" evidence="4">
    <location>
        <begin position="27"/>
        <end position="46"/>
    </location>
</feature>
<dbReference type="PANTHER" id="PTHR47506:SF3">
    <property type="entry name" value="HTH-TYPE TRANSCRIPTIONAL REGULATOR LMRA"/>
    <property type="match status" value="1"/>
</dbReference>
<dbReference type="PROSITE" id="PS50977">
    <property type="entry name" value="HTH_TETR_2"/>
    <property type="match status" value="1"/>
</dbReference>
<dbReference type="InterPro" id="IPR036271">
    <property type="entry name" value="Tet_transcr_reg_TetR-rel_C_sf"/>
</dbReference>
<evidence type="ECO:0000256" key="4">
    <source>
        <dbReference type="PROSITE-ProRule" id="PRU00335"/>
    </source>
</evidence>
<dbReference type="SUPFAM" id="SSF46689">
    <property type="entry name" value="Homeodomain-like"/>
    <property type="match status" value="1"/>
</dbReference>
<dbReference type="Gene3D" id="1.10.357.10">
    <property type="entry name" value="Tetracycline Repressor, domain 2"/>
    <property type="match status" value="1"/>
</dbReference>
<dbReference type="PRINTS" id="PR00455">
    <property type="entry name" value="HTHTETR"/>
</dbReference>
<evidence type="ECO:0000256" key="3">
    <source>
        <dbReference type="ARBA" id="ARBA00023163"/>
    </source>
</evidence>
<protein>
    <submittedName>
        <fullName evidence="6">TetR/AcrR family transcriptional regulator</fullName>
    </submittedName>
</protein>
<dbReference type="EMBL" id="RCWN01000001">
    <property type="protein sequence ID" value="RLQ89228.1"/>
    <property type="molecule type" value="Genomic_DNA"/>
</dbReference>
<keyword evidence="1" id="KW-0805">Transcription regulation</keyword>
<dbReference type="Pfam" id="PF21993">
    <property type="entry name" value="TetR_C_13_2"/>
    <property type="match status" value="1"/>
</dbReference>
<dbReference type="PANTHER" id="PTHR47506">
    <property type="entry name" value="TRANSCRIPTIONAL REGULATORY PROTEIN"/>
    <property type="match status" value="1"/>
</dbReference>
<name>A0A3L7JEL7_9HYPH</name>
<organism evidence="6 7">
    <name type="scientific">Notoacmeibacter ruber</name>
    <dbReference type="NCBI Taxonomy" id="2670375"/>
    <lineage>
        <taxon>Bacteria</taxon>
        <taxon>Pseudomonadati</taxon>
        <taxon>Pseudomonadota</taxon>
        <taxon>Alphaproteobacteria</taxon>
        <taxon>Hyphomicrobiales</taxon>
        <taxon>Notoacmeibacteraceae</taxon>
        <taxon>Notoacmeibacter</taxon>
    </lineage>
</organism>
<accession>A0A3L7JEL7</accession>
<dbReference type="GO" id="GO:0003677">
    <property type="term" value="F:DNA binding"/>
    <property type="evidence" value="ECO:0007669"/>
    <property type="project" value="UniProtKB-UniRule"/>
</dbReference>
<proteinExistence type="predicted"/>